<keyword evidence="2" id="KW-1185">Reference proteome</keyword>
<evidence type="ECO:0000313" key="2">
    <source>
        <dbReference type="Proteomes" id="UP000501690"/>
    </source>
</evidence>
<organism evidence="1 2">
    <name type="scientific">Vigna unguiculata</name>
    <name type="common">Cowpea</name>
    <dbReference type="NCBI Taxonomy" id="3917"/>
    <lineage>
        <taxon>Eukaryota</taxon>
        <taxon>Viridiplantae</taxon>
        <taxon>Streptophyta</taxon>
        <taxon>Embryophyta</taxon>
        <taxon>Tracheophyta</taxon>
        <taxon>Spermatophyta</taxon>
        <taxon>Magnoliopsida</taxon>
        <taxon>eudicotyledons</taxon>
        <taxon>Gunneridae</taxon>
        <taxon>Pentapetalae</taxon>
        <taxon>rosids</taxon>
        <taxon>fabids</taxon>
        <taxon>Fabales</taxon>
        <taxon>Fabaceae</taxon>
        <taxon>Papilionoideae</taxon>
        <taxon>50 kb inversion clade</taxon>
        <taxon>NPAAA clade</taxon>
        <taxon>indigoferoid/millettioid clade</taxon>
        <taxon>Phaseoleae</taxon>
        <taxon>Vigna</taxon>
    </lineage>
</organism>
<protein>
    <submittedName>
        <fullName evidence="1">Uncharacterized protein</fullName>
    </submittedName>
</protein>
<evidence type="ECO:0000313" key="1">
    <source>
        <dbReference type="EMBL" id="QCD89239.1"/>
    </source>
</evidence>
<accession>A0A4D6LKI7</accession>
<dbReference type="Proteomes" id="UP000501690">
    <property type="component" value="Linkage Group LG4"/>
</dbReference>
<gene>
    <name evidence="1" type="ORF">DEO72_LG4g181</name>
</gene>
<dbReference type="AlphaFoldDB" id="A0A4D6LKI7"/>
<dbReference type="EMBL" id="CP039348">
    <property type="protein sequence ID" value="QCD89239.1"/>
    <property type="molecule type" value="Genomic_DNA"/>
</dbReference>
<reference evidence="1 2" key="1">
    <citation type="submission" date="2019-04" db="EMBL/GenBank/DDBJ databases">
        <title>An improved genome assembly and genetic linkage map for asparagus bean, Vigna unguiculata ssp. sesquipedialis.</title>
        <authorList>
            <person name="Xia Q."/>
            <person name="Zhang R."/>
            <person name="Dong Y."/>
        </authorList>
    </citation>
    <scope>NUCLEOTIDE SEQUENCE [LARGE SCALE GENOMIC DNA]</scope>
    <source>
        <tissue evidence="1">Leaf</tissue>
    </source>
</reference>
<sequence>MARLREVAMRLGVFFLFESSSKQGALCVERLKVLLKPRLSEMKWYNHYFTLAQARWVGLSKADGLAWA</sequence>
<proteinExistence type="predicted"/>
<name>A0A4D6LKI7_VIGUN</name>